<organism evidence="1 2">
    <name type="scientific">Neisseria sicca ATCC 29256</name>
    <dbReference type="NCBI Taxonomy" id="547045"/>
    <lineage>
        <taxon>Bacteria</taxon>
        <taxon>Pseudomonadati</taxon>
        <taxon>Pseudomonadota</taxon>
        <taxon>Betaproteobacteria</taxon>
        <taxon>Neisseriales</taxon>
        <taxon>Neisseriaceae</taxon>
        <taxon>Neisseria</taxon>
    </lineage>
</organism>
<sequence length="40" mass="4272">MGSSENRGREGLSGSVIFCRHLKRCGGLMSQIIFVAGLGF</sequence>
<name>C6M3K1_NEISI</name>
<keyword evidence="2" id="KW-1185">Reference proteome</keyword>
<dbReference type="EMBL" id="ACKO02000005">
    <property type="protein sequence ID" value="EET45154.1"/>
    <property type="molecule type" value="Genomic_DNA"/>
</dbReference>
<evidence type="ECO:0000313" key="2">
    <source>
        <dbReference type="Proteomes" id="UP000005365"/>
    </source>
</evidence>
<protein>
    <submittedName>
        <fullName evidence="1">Uncharacterized protein</fullName>
    </submittedName>
</protein>
<accession>C6M3K1</accession>
<evidence type="ECO:0000313" key="1">
    <source>
        <dbReference type="EMBL" id="EET45154.1"/>
    </source>
</evidence>
<proteinExistence type="predicted"/>
<comment type="caution">
    <text evidence="1">The sequence shown here is derived from an EMBL/GenBank/DDBJ whole genome shotgun (WGS) entry which is preliminary data.</text>
</comment>
<dbReference type="AlphaFoldDB" id="C6M3K1"/>
<gene>
    <name evidence="1" type="ORF">NEISICOT_01149</name>
</gene>
<reference evidence="1" key="1">
    <citation type="submission" date="2009-07" db="EMBL/GenBank/DDBJ databases">
        <authorList>
            <person name="Weinstock G."/>
            <person name="Sodergren E."/>
            <person name="Clifton S."/>
            <person name="Fulton L."/>
            <person name="Fulton B."/>
            <person name="Courtney L."/>
            <person name="Fronick C."/>
            <person name="Harrison M."/>
            <person name="Strong C."/>
            <person name="Farmer C."/>
            <person name="Delahaunty K."/>
            <person name="Markovic C."/>
            <person name="Hall O."/>
            <person name="Minx P."/>
            <person name="Tomlinson C."/>
            <person name="Mitreva M."/>
            <person name="Nelson J."/>
            <person name="Hou S."/>
            <person name="Wollam A."/>
            <person name="Pepin K.H."/>
            <person name="Johnson M."/>
            <person name="Bhonagiri V."/>
            <person name="Nash W.E."/>
            <person name="Warren W."/>
            <person name="Chinwalla A."/>
            <person name="Mardis E.R."/>
            <person name="Wilson R.K."/>
        </authorList>
    </citation>
    <scope>NUCLEOTIDE SEQUENCE [LARGE SCALE GENOMIC DNA]</scope>
    <source>
        <strain evidence="1">ATCC 29256</strain>
    </source>
</reference>
<dbReference type="Proteomes" id="UP000005365">
    <property type="component" value="Unassembled WGS sequence"/>
</dbReference>